<feature type="non-terminal residue" evidence="2">
    <location>
        <position position="1"/>
    </location>
</feature>
<keyword evidence="3" id="KW-1185">Reference proteome</keyword>
<dbReference type="Proteomes" id="UP000759131">
    <property type="component" value="Unassembled WGS sequence"/>
</dbReference>
<keyword evidence="1" id="KW-1133">Transmembrane helix</keyword>
<organism evidence="2">
    <name type="scientific">Medioppia subpectinata</name>
    <dbReference type="NCBI Taxonomy" id="1979941"/>
    <lineage>
        <taxon>Eukaryota</taxon>
        <taxon>Metazoa</taxon>
        <taxon>Ecdysozoa</taxon>
        <taxon>Arthropoda</taxon>
        <taxon>Chelicerata</taxon>
        <taxon>Arachnida</taxon>
        <taxon>Acari</taxon>
        <taxon>Acariformes</taxon>
        <taxon>Sarcoptiformes</taxon>
        <taxon>Oribatida</taxon>
        <taxon>Brachypylina</taxon>
        <taxon>Oppioidea</taxon>
        <taxon>Oppiidae</taxon>
        <taxon>Medioppia</taxon>
    </lineage>
</organism>
<dbReference type="EMBL" id="CAJPIZ010038177">
    <property type="protein sequence ID" value="CAG2121238.1"/>
    <property type="molecule type" value="Genomic_DNA"/>
</dbReference>
<sequence length="90" mass="10155">IEIDSFNSKDGKLIPIKTTIEQLSSHPIFSRICAPIETNGYNSSLLLSEDSMNGMSFNMSPVVHYNAYISVILSIVLCLDRIFIKRFLKD</sequence>
<reference evidence="2" key="1">
    <citation type="submission" date="2020-11" db="EMBL/GenBank/DDBJ databases">
        <authorList>
            <person name="Tran Van P."/>
        </authorList>
    </citation>
    <scope>NUCLEOTIDE SEQUENCE</scope>
</reference>
<proteinExistence type="predicted"/>
<protein>
    <submittedName>
        <fullName evidence="2">Uncharacterized protein</fullName>
    </submittedName>
</protein>
<name>A0A7R9LS49_9ACAR</name>
<keyword evidence="1" id="KW-0812">Transmembrane</keyword>
<evidence type="ECO:0000313" key="3">
    <source>
        <dbReference type="Proteomes" id="UP000759131"/>
    </source>
</evidence>
<keyword evidence="1" id="KW-0472">Membrane</keyword>
<evidence type="ECO:0000313" key="2">
    <source>
        <dbReference type="EMBL" id="CAD7646879.1"/>
    </source>
</evidence>
<evidence type="ECO:0000256" key="1">
    <source>
        <dbReference type="SAM" id="Phobius"/>
    </source>
</evidence>
<dbReference type="EMBL" id="OC892752">
    <property type="protein sequence ID" value="CAD7646879.1"/>
    <property type="molecule type" value="Genomic_DNA"/>
</dbReference>
<feature type="transmembrane region" description="Helical" evidence="1">
    <location>
        <begin position="65"/>
        <end position="84"/>
    </location>
</feature>
<accession>A0A7R9LS49</accession>
<gene>
    <name evidence="2" type="ORF">OSB1V03_LOCUS21184</name>
</gene>
<dbReference type="AlphaFoldDB" id="A0A7R9LS49"/>